<accession>A0A8J5WTT7</accession>
<dbReference type="Proteomes" id="UP000729402">
    <property type="component" value="Unassembled WGS sequence"/>
</dbReference>
<feature type="region of interest" description="Disordered" evidence="1">
    <location>
        <begin position="25"/>
        <end position="45"/>
    </location>
</feature>
<organism evidence="2 3">
    <name type="scientific">Zizania palustris</name>
    <name type="common">Northern wild rice</name>
    <dbReference type="NCBI Taxonomy" id="103762"/>
    <lineage>
        <taxon>Eukaryota</taxon>
        <taxon>Viridiplantae</taxon>
        <taxon>Streptophyta</taxon>
        <taxon>Embryophyta</taxon>
        <taxon>Tracheophyta</taxon>
        <taxon>Spermatophyta</taxon>
        <taxon>Magnoliopsida</taxon>
        <taxon>Liliopsida</taxon>
        <taxon>Poales</taxon>
        <taxon>Poaceae</taxon>
        <taxon>BOP clade</taxon>
        <taxon>Oryzoideae</taxon>
        <taxon>Oryzeae</taxon>
        <taxon>Zizaniinae</taxon>
        <taxon>Zizania</taxon>
    </lineage>
</organism>
<evidence type="ECO:0000313" key="2">
    <source>
        <dbReference type="EMBL" id="KAG8096878.1"/>
    </source>
</evidence>
<keyword evidence="3" id="KW-1185">Reference proteome</keyword>
<dbReference type="EMBL" id="JAAALK010000079">
    <property type="protein sequence ID" value="KAG8096878.1"/>
    <property type="molecule type" value="Genomic_DNA"/>
</dbReference>
<evidence type="ECO:0000313" key="3">
    <source>
        <dbReference type="Proteomes" id="UP000729402"/>
    </source>
</evidence>
<protein>
    <submittedName>
        <fullName evidence="2">Uncharacterized protein</fullName>
    </submittedName>
</protein>
<reference evidence="2" key="1">
    <citation type="journal article" date="2021" name="bioRxiv">
        <title>Whole Genome Assembly and Annotation of Northern Wild Rice, Zizania palustris L., Supports a Whole Genome Duplication in the Zizania Genus.</title>
        <authorList>
            <person name="Haas M."/>
            <person name="Kono T."/>
            <person name="Macchietto M."/>
            <person name="Millas R."/>
            <person name="McGilp L."/>
            <person name="Shao M."/>
            <person name="Duquette J."/>
            <person name="Hirsch C.N."/>
            <person name="Kimball J."/>
        </authorList>
    </citation>
    <scope>NUCLEOTIDE SEQUENCE</scope>
    <source>
        <tissue evidence="2">Fresh leaf tissue</tissue>
    </source>
</reference>
<comment type="caution">
    <text evidence="2">The sequence shown here is derived from an EMBL/GenBank/DDBJ whole genome shotgun (WGS) entry which is preliminary data.</text>
</comment>
<dbReference type="AlphaFoldDB" id="A0A8J5WTT7"/>
<proteinExistence type="predicted"/>
<evidence type="ECO:0000256" key="1">
    <source>
        <dbReference type="SAM" id="MobiDB-lite"/>
    </source>
</evidence>
<name>A0A8J5WTT7_ZIZPA</name>
<reference evidence="2" key="2">
    <citation type="submission" date="2021-02" db="EMBL/GenBank/DDBJ databases">
        <authorList>
            <person name="Kimball J.A."/>
            <person name="Haas M.W."/>
            <person name="Macchietto M."/>
            <person name="Kono T."/>
            <person name="Duquette J."/>
            <person name="Shao M."/>
        </authorList>
    </citation>
    <scope>NUCLEOTIDE SEQUENCE</scope>
    <source>
        <tissue evidence="2">Fresh leaf tissue</tissue>
    </source>
</reference>
<gene>
    <name evidence="2" type="ORF">GUJ93_ZPchr0013g34584</name>
</gene>
<sequence length="80" mass="8134">MEVMRPRPDATTIWGVSCRVEVGDGRQRGVPARGGGASSCLPTRDVGATREHGGSVVECTKAGAATWGTGHRAIGGGVDT</sequence>